<dbReference type="OrthoDB" id="4030632at2"/>
<dbReference type="InterPro" id="IPR016181">
    <property type="entry name" value="Acyl_CoA_acyltransferase"/>
</dbReference>
<name>A0A329M707_9BACL</name>
<dbReference type="Pfam" id="PF00583">
    <property type="entry name" value="Acetyltransf_1"/>
    <property type="match status" value="1"/>
</dbReference>
<keyword evidence="3" id="KW-1185">Reference proteome</keyword>
<protein>
    <submittedName>
        <fullName evidence="2">N-acetyltransferase</fullName>
    </submittedName>
</protein>
<evidence type="ECO:0000313" key="2">
    <source>
        <dbReference type="EMBL" id="RAV15640.1"/>
    </source>
</evidence>
<keyword evidence="2" id="KW-0808">Transferase</keyword>
<evidence type="ECO:0000259" key="1">
    <source>
        <dbReference type="PROSITE" id="PS51186"/>
    </source>
</evidence>
<dbReference type="Proteomes" id="UP000250369">
    <property type="component" value="Unassembled WGS sequence"/>
</dbReference>
<dbReference type="EMBL" id="QMFB01000023">
    <property type="protein sequence ID" value="RAV15640.1"/>
    <property type="molecule type" value="Genomic_DNA"/>
</dbReference>
<dbReference type="Gene3D" id="3.40.630.30">
    <property type="match status" value="1"/>
</dbReference>
<feature type="domain" description="N-acetyltransferase" evidence="1">
    <location>
        <begin position="96"/>
        <end position="237"/>
    </location>
</feature>
<accession>A0A329M707</accession>
<proteinExistence type="predicted"/>
<dbReference type="GO" id="GO:0016747">
    <property type="term" value="F:acyltransferase activity, transferring groups other than amino-acyl groups"/>
    <property type="evidence" value="ECO:0007669"/>
    <property type="project" value="InterPro"/>
</dbReference>
<comment type="caution">
    <text evidence="2">The sequence shown here is derived from an EMBL/GenBank/DDBJ whole genome shotgun (WGS) entry which is preliminary data.</text>
</comment>
<dbReference type="AlphaFoldDB" id="A0A329M707"/>
<dbReference type="CDD" id="cd04301">
    <property type="entry name" value="NAT_SF"/>
    <property type="match status" value="1"/>
</dbReference>
<dbReference type="SUPFAM" id="SSF55729">
    <property type="entry name" value="Acyl-CoA N-acyltransferases (Nat)"/>
    <property type="match status" value="1"/>
</dbReference>
<dbReference type="InterPro" id="IPR000182">
    <property type="entry name" value="GNAT_dom"/>
</dbReference>
<evidence type="ECO:0000313" key="3">
    <source>
        <dbReference type="Proteomes" id="UP000250369"/>
    </source>
</evidence>
<gene>
    <name evidence="2" type="ORF">DQG23_30025</name>
</gene>
<sequence>MDIASAVSDLTEREENDAKRKIEHFLLGYRSVKPVDESYVRLFPLFQRFADLYTLARLLRSVEELDTSGSPEWAVRLKDKLLSACERIRERYRPVVTLKPIDQSNWYACTQLEVTDEQKAVFPVPAVYWLAESAYCGFTPLAIYHGEQVAGFAVYAVDPDDGSYWIMAYMIDQKFQHGGLGRSGMEELVRFMHEKHGCDKILLGHRPENERASRLYASLGFEEGCRKDGEVIRELRL</sequence>
<dbReference type="PROSITE" id="PS51186">
    <property type="entry name" value="GNAT"/>
    <property type="match status" value="1"/>
</dbReference>
<reference evidence="2 3" key="1">
    <citation type="journal article" date="2009" name="Int. J. Syst. Evol. Microbiol.">
        <title>Paenibacillus contaminans sp. nov., isolated from a contaminated laboratory plate.</title>
        <authorList>
            <person name="Chou J.H."/>
            <person name="Lee J.H."/>
            <person name="Lin M.C."/>
            <person name="Chang P.S."/>
            <person name="Arun A.B."/>
            <person name="Young C.C."/>
            <person name="Chen W.M."/>
        </authorList>
    </citation>
    <scope>NUCLEOTIDE SEQUENCE [LARGE SCALE GENOMIC DNA]</scope>
    <source>
        <strain evidence="2 3">CKOBP-6</strain>
    </source>
</reference>
<organism evidence="2 3">
    <name type="scientific">Paenibacillus contaminans</name>
    <dbReference type="NCBI Taxonomy" id="450362"/>
    <lineage>
        <taxon>Bacteria</taxon>
        <taxon>Bacillati</taxon>
        <taxon>Bacillota</taxon>
        <taxon>Bacilli</taxon>
        <taxon>Bacillales</taxon>
        <taxon>Paenibacillaceae</taxon>
        <taxon>Paenibacillus</taxon>
    </lineage>
</organism>